<evidence type="ECO:0000313" key="1">
    <source>
        <dbReference type="EMBL" id="OFV68089.1"/>
    </source>
</evidence>
<dbReference type="Proteomes" id="UP000186940">
    <property type="component" value="Unassembled WGS sequence"/>
</dbReference>
<dbReference type="EMBL" id="LYOS01000002">
    <property type="protein sequence ID" value="OFV68089.1"/>
    <property type="molecule type" value="Genomic_DNA"/>
</dbReference>
<protein>
    <submittedName>
        <fullName evidence="1">Uncharacterized protein</fullName>
    </submittedName>
</protein>
<evidence type="ECO:0000313" key="2">
    <source>
        <dbReference type="Proteomes" id="UP000186940"/>
    </source>
</evidence>
<gene>
    <name evidence="1" type="ORF">SCAL_000729</name>
</gene>
<comment type="caution">
    <text evidence="1">The sequence shown here is derived from an EMBL/GenBank/DDBJ whole genome shotgun (WGS) entry which is preliminary data.</text>
</comment>
<reference evidence="1" key="1">
    <citation type="submission" date="2016-05" db="EMBL/GenBank/DDBJ databases">
        <title>Microbial consortia oxidize butane by reversing methanogenesis.</title>
        <authorList>
            <person name="Laso-Perez R."/>
            <person name="Richter M."/>
            <person name="Wegener G."/>
            <person name="Musat F."/>
        </authorList>
    </citation>
    <scope>NUCLEOTIDE SEQUENCE [LARGE SCALE GENOMIC DNA]</scope>
    <source>
        <strain evidence="1">BOX2</strain>
    </source>
</reference>
<dbReference type="AlphaFoldDB" id="A0A1F2P9M2"/>
<name>A0A1F2P9M2_9EURY</name>
<accession>A0A1F2P9M2</accession>
<sequence length="76" mass="8609">MIEQSFSDFGDADAVILVNNQGDKEAVFIEAKVKTSQKPYWSILEEFEDFKIGILEIGVTFPGLRLKNSAKNIVWE</sequence>
<proteinExistence type="predicted"/>
<organism evidence="1 2">
    <name type="scientific">Candidatus Syntropharchaeum caldarium</name>
    <dbReference type="NCBI Taxonomy" id="1838285"/>
    <lineage>
        <taxon>Archaea</taxon>
        <taxon>Methanobacteriati</taxon>
        <taxon>Methanobacteriota</taxon>
        <taxon>Stenosarchaea group</taxon>
        <taxon>Methanomicrobia</taxon>
        <taxon>Methanosarcinales</taxon>
        <taxon>ANME-2 cluster</taxon>
        <taxon>Candidatus Syntropharchaeum</taxon>
    </lineage>
</organism>
<keyword evidence="2" id="KW-1185">Reference proteome</keyword>